<evidence type="ECO:0000256" key="1">
    <source>
        <dbReference type="SAM" id="MobiDB-lite"/>
    </source>
</evidence>
<dbReference type="EMBL" id="JASCZI010000861">
    <property type="protein sequence ID" value="MED6113618.1"/>
    <property type="molecule type" value="Genomic_DNA"/>
</dbReference>
<keyword evidence="3" id="KW-1185">Reference proteome</keyword>
<feature type="compositionally biased region" description="Pro residues" evidence="1">
    <location>
        <begin position="76"/>
        <end position="87"/>
    </location>
</feature>
<comment type="caution">
    <text evidence="2">The sequence shown here is derived from an EMBL/GenBank/DDBJ whole genome shotgun (WGS) entry which is preliminary data.</text>
</comment>
<sequence>MKNESVSLPPVMNFSMNFDPTYSKNQLLPFPMFITKWAQQANAPRYLGDEILKIPKSQQFFPFGKWTGEDKEVAHPIPPPMPSPGPPAAARTDIPASSAFSSPEPSQRDLMRALRQNERIMHRHKNLMLIIHLDWTL</sequence>
<accession>A0ABU6QP55</accession>
<gene>
    <name evidence="2" type="ORF">PIB30_072539</name>
</gene>
<feature type="compositionally biased region" description="Low complexity" evidence="1">
    <location>
        <begin position="95"/>
        <end position="105"/>
    </location>
</feature>
<feature type="region of interest" description="Disordered" evidence="1">
    <location>
        <begin position="71"/>
        <end position="108"/>
    </location>
</feature>
<protein>
    <submittedName>
        <fullName evidence="2">Uncharacterized protein</fullName>
    </submittedName>
</protein>
<reference evidence="2 3" key="1">
    <citation type="journal article" date="2023" name="Plants (Basel)">
        <title>Bridging the Gap: Combining Genomics and Transcriptomics Approaches to Understand Stylosanthes scabra, an Orphan Legume from the Brazilian Caatinga.</title>
        <authorList>
            <person name="Ferreira-Neto J.R.C."/>
            <person name="da Silva M.D."/>
            <person name="Binneck E."/>
            <person name="de Melo N.F."/>
            <person name="da Silva R.H."/>
            <person name="de Melo A.L.T.M."/>
            <person name="Pandolfi V."/>
            <person name="Bustamante F.O."/>
            <person name="Brasileiro-Vidal A.C."/>
            <person name="Benko-Iseppon A.M."/>
        </authorList>
    </citation>
    <scope>NUCLEOTIDE SEQUENCE [LARGE SCALE GENOMIC DNA]</scope>
    <source>
        <tissue evidence="2">Leaves</tissue>
    </source>
</reference>
<name>A0ABU6QP55_9FABA</name>
<proteinExistence type="predicted"/>
<evidence type="ECO:0000313" key="2">
    <source>
        <dbReference type="EMBL" id="MED6113618.1"/>
    </source>
</evidence>
<organism evidence="2 3">
    <name type="scientific">Stylosanthes scabra</name>
    <dbReference type="NCBI Taxonomy" id="79078"/>
    <lineage>
        <taxon>Eukaryota</taxon>
        <taxon>Viridiplantae</taxon>
        <taxon>Streptophyta</taxon>
        <taxon>Embryophyta</taxon>
        <taxon>Tracheophyta</taxon>
        <taxon>Spermatophyta</taxon>
        <taxon>Magnoliopsida</taxon>
        <taxon>eudicotyledons</taxon>
        <taxon>Gunneridae</taxon>
        <taxon>Pentapetalae</taxon>
        <taxon>rosids</taxon>
        <taxon>fabids</taxon>
        <taxon>Fabales</taxon>
        <taxon>Fabaceae</taxon>
        <taxon>Papilionoideae</taxon>
        <taxon>50 kb inversion clade</taxon>
        <taxon>dalbergioids sensu lato</taxon>
        <taxon>Dalbergieae</taxon>
        <taxon>Pterocarpus clade</taxon>
        <taxon>Stylosanthes</taxon>
    </lineage>
</organism>
<dbReference type="Proteomes" id="UP001341840">
    <property type="component" value="Unassembled WGS sequence"/>
</dbReference>
<evidence type="ECO:0000313" key="3">
    <source>
        <dbReference type="Proteomes" id="UP001341840"/>
    </source>
</evidence>